<dbReference type="SUPFAM" id="SSF57959">
    <property type="entry name" value="Leucine zipper domain"/>
    <property type="match status" value="1"/>
</dbReference>
<dbReference type="InterPro" id="IPR050588">
    <property type="entry name" value="WNK_Ser-Thr_kinase"/>
</dbReference>
<name>A0A9E7G2B9_9LILI</name>
<evidence type="ECO:0000256" key="1">
    <source>
        <dbReference type="ARBA" id="ARBA00012513"/>
    </source>
</evidence>
<feature type="region of interest" description="Disordered" evidence="11">
    <location>
        <begin position="1"/>
        <end position="25"/>
    </location>
</feature>
<evidence type="ECO:0000256" key="11">
    <source>
        <dbReference type="SAM" id="MobiDB-lite"/>
    </source>
</evidence>
<evidence type="ECO:0000256" key="10">
    <source>
        <dbReference type="ARBA" id="ARBA00048679"/>
    </source>
</evidence>
<accession>A0A9E7G2B9</accession>
<evidence type="ECO:0000313" key="13">
    <source>
        <dbReference type="EMBL" id="URE05042.1"/>
    </source>
</evidence>
<dbReference type="FunFam" id="1.10.510.10:FF:000046">
    <property type="entry name" value="probable serine/threonine-protein kinase WNK9"/>
    <property type="match status" value="1"/>
</dbReference>
<dbReference type="PANTHER" id="PTHR13902">
    <property type="entry name" value="SERINE/THREONINE-PROTEIN KINASE WNK WITH NO LYSINE -RELATED"/>
    <property type="match status" value="1"/>
</dbReference>
<keyword evidence="8" id="KW-0804">Transcription</keyword>
<dbReference type="Gene3D" id="3.10.20.90">
    <property type="entry name" value="Phosphatidylinositol 3-kinase Catalytic Subunit, Chain A, domain 1"/>
    <property type="match status" value="1"/>
</dbReference>
<dbReference type="SUPFAM" id="SSF56112">
    <property type="entry name" value="Protein kinase-like (PK-like)"/>
    <property type="match status" value="1"/>
</dbReference>
<proteinExistence type="predicted"/>
<keyword evidence="14" id="KW-1185">Reference proteome</keyword>
<dbReference type="Gene3D" id="1.10.510.10">
    <property type="entry name" value="Transferase(Phosphotransferase) domain 1"/>
    <property type="match status" value="1"/>
</dbReference>
<evidence type="ECO:0000256" key="6">
    <source>
        <dbReference type="ARBA" id="ARBA00022840"/>
    </source>
</evidence>
<organism evidence="13 14">
    <name type="scientific">Musa troglodytarum</name>
    <name type="common">fe'i banana</name>
    <dbReference type="NCBI Taxonomy" id="320322"/>
    <lineage>
        <taxon>Eukaryota</taxon>
        <taxon>Viridiplantae</taxon>
        <taxon>Streptophyta</taxon>
        <taxon>Embryophyta</taxon>
        <taxon>Tracheophyta</taxon>
        <taxon>Spermatophyta</taxon>
        <taxon>Magnoliopsida</taxon>
        <taxon>Liliopsida</taxon>
        <taxon>Zingiberales</taxon>
        <taxon>Musaceae</taxon>
        <taxon>Musa</taxon>
    </lineage>
</organism>
<gene>
    <name evidence="13" type="ORF">MUK42_03700</name>
</gene>
<evidence type="ECO:0000256" key="3">
    <source>
        <dbReference type="ARBA" id="ARBA00022679"/>
    </source>
</evidence>
<comment type="catalytic activity">
    <reaction evidence="9">
        <text>L-threonyl-[protein] + ATP = O-phospho-L-threonyl-[protein] + ADP + H(+)</text>
        <dbReference type="Rhea" id="RHEA:46608"/>
        <dbReference type="Rhea" id="RHEA-COMP:11060"/>
        <dbReference type="Rhea" id="RHEA-COMP:11605"/>
        <dbReference type="ChEBI" id="CHEBI:15378"/>
        <dbReference type="ChEBI" id="CHEBI:30013"/>
        <dbReference type="ChEBI" id="CHEBI:30616"/>
        <dbReference type="ChEBI" id="CHEBI:61977"/>
        <dbReference type="ChEBI" id="CHEBI:456216"/>
        <dbReference type="EC" id="2.7.11.1"/>
    </reaction>
</comment>
<keyword evidence="4" id="KW-0547">Nucleotide-binding</keyword>
<dbReference type="OrthoDB" id="10349271at2759"/>
<dbReference type="Pfam" id="PF00069">
    <property type="entry name" value="Pkinase"/>
    <property type="match status" value="1"/>
</dbReference>
<feature type="region of interest" description="Disordered" evidence="11">
    <location>
        <begin position="263"/>
        <end position="283"/>
    </location>
</feature>
<protein>
    <recommendedName>
        <fullName evidence="1">non-specific serine/threonine protein kinase</fullName>
        <ecNumber evidence="1">2.7.11.1</ecNumber>
    </recommendedName>
</protein>
<dbReference type="GO" id="GO:0005634">
    <property type="term" value="C:nucleus"/>
    <property type="evidence" value="ECO:0007669"/>
    <property type="project" value="UniProtKB-ARBA"/>
</dbReference>
<evidence type="ECO:0000256" key="2">
    <source>
        <dbReference type="ARBA" id="ARBA00022527"/>
    </source>
</evidence>
<feature type="domain" description="Protein kinase" evidence="12">
    <location>
        <begin position="323"/>
        <end position="584"/>
    </location>
</feature>
<dbReference type="Gene3D" id="1.20.5.170">
    <property type="match status" value="1"/>
</dbReference>
<evidence type="ECO:0000256" key="9">
    <source>
        <dbReference type="ARBA" id="ARBA00047899"/>
    </source>
</evidence>
<evidence type="ECO:0000256" key="7">
    <source>
        <dbReference type="ARBA" id="ARBA00023015"/>
    </source>
</evidence>
<evidence type="ECO:0000256" key="8">
    <source>
        <dbReference type="ARBA" id="ARBA00023163"/>
    </source>
</evidence>
<dbReference type="EC" id="2.7.11.1" evidence="1"/>
<feature type="region of interest" description="Disordered" evidence="11">
    <location>
        <begin position="61"/>
        <end position="118"/>
    </location>
</feature>
<dbReference type="PROSITE" id="PS00108">
    <property type="entry name" value="PROTEIN_KINASE_ST"/>
    <property type="match status" value="1"/>
</dbReference>
<dbReference type="SMART" id="SM00220">
    <property type="entry name" value="S_TKc"/>
    <property type="match status" value="1"/>
</dbReference>
<dbReference type="PROSITE" id="PS50011">
    <property type="entry name" value="PROTEIN_KINASE_DOM"/>
    <property type="match status" value="1"/>
</dbReference>
<keyword evidence="2" id="KW-0723">Serine/threonine-protein kinase</keyword>
<reference evidence="13" key="1">
    <citation type="submission" date="2022-05" db="EMBL/GenBank/DDBJ databases">
        <title>The Musa troglodytarum L. genome provides insights into the mechanism of non-climacteric behaviour and enrichment of carotenoids.</title>
        <authorList>
            <person name="Wang J."/>
        </authorList>
    </citation>
    <scope>NUCLEOTIDE SEQUENCE</scope>
    <source>
        <tissue evidence="13">Leaf</tissue>
    </source>
</reference>
<sequence length="916" mass="102141">MCANDLDPRSATPQFGGPHPRRAHSELAFRISEDPHLGPVTEDDVFRTFMDVEKIGSGVEDGAAPALEASGHSVPRDRMAVDCSSGNEETRAQGNAAGGDARPKHRHGSSVDVSSSRGEGVFGDVMEAKKAMPPQKLAELAVIDPKRAKRILANRQSAARSKRKANYILELERKVQALQTEATTLSRSSCCFRPKGFPCISSERGGHHHRDHCKAPTKKLHRRVLHERDVAALTRSAFSDPKLEFTIDKPFVRVHNFRRHQCSSASSLTRTTKESRASSGTSTSYPALLRPLLADAMFEKRRAERAVVGNGYVETDPVTGRYGRFDEVLGKGATKTVSFSYRAFDEVNGMEVAWNQALLCDMMRSPEALERMYSEVQLLSSLCHESIIKFHSSWIDVEHRTFNFITELFASGTLRQYRQRYQQVDIRAVKRWARQILEGLAYLHGHVPPVIHRDLKCDNIFVNGHLGQVKIGDLGLAATLRGAQCKHSVIGTPEFMAPELYEEEYNELADIYSFGMSVLEMLTSEYPYSECSNPAQIYKKVTSGKLPRAFYCIQDPEAKRFVGRCLQKVPSRSSAKELLLDPFLTFEDPAPKIPANDVKNIASGNHDSLQVTHHRDLHPAVRTTDMTITGKMNTEDDAIYLKVQIADNEGNASNIYFHFDIVSDTPIDVANEMVKELDIADREPAEIAEMIAQAISAASMSGCKEGVPGDWPHVYSYVDDEQEGNSHPFDCLSSPASSQGSSVFGMSSSRGIFCQQHNHHQADWLGDGLMDDEDMSPIHSTKYCAVNYVSASEQESDGTFHHGEHHLIASSHESTRFCREEYPAENESRTNQLHRKCSVSAEARAASSVRGGKRPVDSRRLTRNRSMIDVRSQLLHKALVEKLNKRMFNTVGAVENIDRVPGAMHWPSSVYPSRRL</sequence>
<dbReference type="Gene3D" id="3.30.200.20">
    <property type="entry name" value="Phosphorylase Kinase, domain 1"/>
    <property type="match status" value="1"/>
</dbReference>
<dbReference type="InterPro" id="IPR008271">
    <property type="entry name" value="Ser/Thr_kinase_AS"/>
</dbReference>
<dbReference type="InterPro" id="IPR011009">
    <property type="entry name" value="Kinase-like_dom_sf"/>
</dbReference>
<keyword evidence="5" id="KW-0418">Kinase</keyword>
<dbReference type="CDD" id="cd14703">
    <property type="entry name" value="bZIP_plant_RF2"/>
    <property type="match status" value="1"/>
</dbReference>
<evidence type="ECO:0000256" key="5">
    <source>
        <dbReference type="ARBA" id="ARBA00022777"/>
    </source>
</evidence>
<keyword evidence="3" id="KW-0808">Transferase</keyword>
<keyword evidence="7" id="KW-0805">Transcription regulation</keyword>
<dbReference type="GO" id="GO:0004674">
    <property type="term" value="F:protein serine/threonine kinase activity"/>
    <property type="evidence" value="ECO:0007669"/>
    <property type="project" value="UniProtKB-KW"/>
</dbReference>
<dbReference type="GO" id="GO:0003700">
    <property type="term" value="F:DNA-binding transcription factor activity"/>
    <property type="evidence" value="ECO:0007669"/>
    <property type="project" value="InterPro"/>
</dbReference>
<keyword evidence="6" id="KW-0067">ATP-binding</keyword>
<comment type="catalytic activity">
    <reaction evidence="10">
        <text>L-seryl-[protein] + ATP = O-phospho-L-seryl-[protein] + ADP + H(+)</text>
        <dbReference type="Rhea" id="RHEA:17989"/>
        <dbReference type="Rhea" id="RHEA-COMP:9863"/>
        <dbReference type="Rhea" id="RHEA-COMP:11604"/>
        <dbReference type="ChEBI" id="CHEBI:15378"/>
        <dbReference type="ChEBI" id="CHEBI:29999"/>
        <dbReference type="ChEBI" id="CHEBI:30616"/>
        <dbReference type="ChEBI" id="CHEBI:83421"/>
        <dbReference type="ChEBI" id="CHEBI:456216"/>
        <dbReference type="EC" id="2.7.11.1"/>
    </reaction>
</comment>
<evidence type="ECO:0000259" key="12">
    <source>
        <dbReference type="PROSITE" id="PS50011"/>
    </source>
</evidence>
<evidence type="ECO:0000256" key="4">
    <source>
        <dbReference type="ARBA" id="ARBA00022741"/>
    </source>
</evidence>
<dbReference type="EMBL" id="CP097507">
    <property type="protein sequence ID" value="URE05042.1"/>
    <property type="molecule type" value="Genomic_DNA"/>
</dbReference>
<evidence type="ECO:0000313" key="14">
    <source>
        <dbReference type="Proteomes" id="UP001055439"/>
    </source>
</evidence>
<dbReference type="InterPro" id="IPR046347">
    <property type="entry name" value="bZIP_sf"/>
</dbReference>
<dbReference type="AlphaFoldDB" id="A0A9E7G2B9"/>
<dbReference type="FunFam" id="3.30.200.20:FF:000075">
    <property type="entry name" value="Probable serine/threonine-protein kinase WNK1"/>
    <property type="match status" value="1"/>
</dbReference>
<dbReference type="GO" id="GO:0005524">
    <property type="term" value="F:ATP binding"/>
    <property type="evidence" value="ECO:0007669"/>
    <property type="project" value="UniProtKB-KW"/>
</dbReference>
<dbReference type="Proteomes" id="UP001055439">
    <property type="component" value="Chromosome 5"/>
</dbReference>
<dbReference type="InterPro" id="IPR044759">
    <property type="entry name" value="bZIP_RF2"/>
</dbReference>
<dbReference type="InterPro" id="IPR000719">
    <property type="entry name" value="Prot_kinase_dom"/>
</dbReference>